<reference evidence="1" key="1">
    <citation type="journal article" date="2014" name="Front. Microbiol.">
        <title>High frequency of phylogenetically diverse reductive dehalogenase-homologous genes in deep subseafloor sedimentary metagenomes.</title>
        <authorList>
            <person name="Kawai M."/>
            <person name="Futagami T."/>
            <person name="Toyoda A."/>
            <person name="Takaki Y."/>
            <person name="Nishi S."/>
            <person name="Hori S."/>
            <person name="Arai W."/>
            <person name="Tsubouchi T."/>
            <person name="Morono Y."/>
            <person name="Uchiyama I."/>
            <person name="Ito T."/>
            <person name="Fujiyama A."/>
            <person name="Inagaki F."/>
            <person name="Takami H."/>
        </authorList>
    </citation>
    <scope>NUCLEOTIDE SEQUENCE</scope>
    <source>
        <strain evidence="1">Expedition CK06-06</strain>
    </source>
</reference>
<comment type="caution">
    <text evidence="1">The sequence shown here is derived from an EMBL/GenBank/DDBJ whole genome shotgun (WGS) entry which is preliminary data.</text>
</comment>
<organism evidence="1">
    <name type="scientific">marine sediment metagenome</name>
    <dbReference type="NCBI Taxonomy" id="412755"/>
    <lineage>
        <taxon>unclassified sequences</taxon>
        <taxon>metagenomes</taxon>
        <taxon>ecological metagenomes</taxon>
    </lineage>
</organism>
<evidence type="ECO:0000313" key="1">
    <source>
        <dbReference type="EMBL" id="GAI13645.1"/>
    </source>
</evidence>
<sequence>MGYENVKAKCLFCDAKVEGNQRFMLGGKNLPGTRGQQPAWLKARPEHQWVWNGLTSRHNGEEIIQDFYLCHVHLLYLILSIISRSSFIYSPLPPIV</sequence>
<dbReference type="AlphaFoldDB" id="X1MG25"/>
<accession>X1MG25</accession>
<gene>
    <name evidence="1" type="ORF">S06H3_15927</name>
</gene>
<dbReference type="EMBL" id="BARV01007854">
    <property type="protein sequence ID" value="GAI13645.1"/>
    <property type="molecule type" value="Genomic_DNA"/>
</dbReference>
<protein>
    <submittedName>
        <fullName evidence="1">Uncharacterized protein</fullName>
    </submittedName>
</protein>
<proteinExistence type="predicted"/>
<name>X1MG25_9ZZZZ</name>